<keyword evidence="2 6" id="KW-0349">Heme</keyword>
<dbReference type="SUPFAM" id="SSF46458">
    <property type="entry name" value="Globin-like"/>
    <property type="match status" value="2"/>
</dbReference>
<keyword evidence="9" id="KW-1185">Reference proteome</keyword>
<dbReference type="CDD" id="cd01040">
    <property type="entry name" value="Mb-like"/>
    <property type="match status" value="2"/>
</dbReference>
<comment type="similarity">
    <text evidence="6">Belongs to the globin family.</text>
</comment>
<dbReference type="GO" id="GO:0020037">
    <property type="term" value="F:heme binding"/>
    <property type="evidence" value="ECO:0007669"/>
    <property type="project" value="InterPro"/>
</dbReference>
<dbReference type="Proteomes" id="UP001153069">
    <property type="component" value="Unassembled WGS sequence"/>
</dbReference>
<comment type="caution">
    <text evidence="8">The sequence shown here is derived from an EMBL/GenBank/DDBJ whole genome shotgun (WGS) entry which is preliminary data.</text>
</comment>
<dbReference type="OrthoDB" id="417967at2759"/>
<dbReference type="PROSITE" id="PS01033">
    <property type="entry name" value="GLOBIN"/>
    <property type="match status" value="2"/>
</dbReference>
<dbReference type="GO" id="GO:0019825">
    <property type="term" value="F:oxygen binding"/>
    <property type="evidence" value="ECO:0007669"/>
    <property type="project" value="InterPro"/>
</dbReference>
<protein>
    <submittedName>
        <fullName evidence="8">Involved in oxygen transport in the brain. Hexacoordinate globin</fullName>
    </submittedName>
</protein>
<evidence type="ECO:0000256" key="4">
    <source>
        <dbReference type="ARBA" id="ARBA00022723"/>
    </source>
</evidence>
<dbReference type="EMBL" id="CAICTM010000374">
    <property type="protein sequence ID" value="CAB9509104.1"/>
    <property type="molecule type" value="Genomic_DNA"/>
</dbReference>
<evidence type="ECO:0000256" key="5">
    <source>
        <dbReference type="ARBA" id="ARBA00023004"/>
    </source>
</evidence>
<dbReference type="Pfam" id="PF00042">
    <property type="entry name" value="Globin"/>
    <property type="match status" value="2"/>
</dbReference>
<dbReference type="InterPro" id="IPR000971">
    <property type="entry name" value="Globin"/>
</dbReference>
<accession>A0A9N8DZX8</accession>
<name>A0A9N8DZX8_9STRA</name>
<evidence type="ECO:0000256" key="3">
    <source>
        <dbReference type="ARBA" id="ARBA00022621"/>
    </source>
</evidence>
<evidence type="ECO:0000259" key="7">
    <source>
        <dbReference type="PROSITE" id="PS01033"/>
    </source>
</evidence>
<evidence type="ECO:0000256" key="6">
    <source>
        <dbReference type="RuleBase" id="RU000356"/>
    </source>
</evidence>
<evidence type="ECO:0000313" key="9">
    <source>
        <dbReference type="Proteomes" id="UP001153069"/>
    </source>
</evidence>
<sequence length="305" mass="35038">MVFDIDCMCTFDVLECWEDVRRIEKYEDKFGSLVFQKLFERSPPLKLLFGFPIDVDPTSPSVQKSPRFTTHARFLTSMLDRTVNVLGPDIDLLAEILSASAKKHIRFGLEVEHFAYMSDVFIESLSELLGDRFTSMRRDSWQTVLDEIRTEMVKSMNLEKAVFASWSKVKEIPNYREVAGSKLFHSMFLKCPDSKVPFGIPLDADPDSPTVRNSLAFRVHSVRFVDMLDRALTMMEAKHLSEEMIRLGAKHGKMGVTPSMFQSLCEALLQTLGEILPEHAWDEDTREAWFLMFSKLSTQMIKAMP</sequence>
<gene>
    <name evidence="8" type="ORF">SEMRO_375_G129480.1</name>
</gene>
<dbReference type="InterPro" id="IPR050532">
    <property type="entry name" value="Globin-like_OT"/>
</dbReference>
<keyword evidence="1 6" id="KW-0813">Transport</keyword>
<dbReference type="Gene3D" id="1.10.490.10">
    <property type="entry name" value="Globins"/>
    <property type="match status" value="2"/>
</dbReference>
<dbReference type="PANTHER" id="PTHR46458">
    <property type="entry name" value="BLR2807 PROTEIN"/>
    <property type="match status" value="1"/>
</dbReference>
<organism evidence="8 9">
    <name type="scientific">Seminavis robusta</name>
    <dbReference type="NCBI Taxonomy" id="568900"/>
    <lineage>
        <taxon>Eukaryota</taxon>
        <taxon>Sar</taxon>
        <taxon>Stramenopiles</taxon>
        <taxon>Ochrophyta</taxon>
        <taxon>Bacillariophyta</taxon>
        <taxon>Bacillariophyceae</taxon>
        <taxon>Bacillariophycidae</taxon>
        <taxon>Naviculales</taxon>
        <taxon>Naviculaceae</taxon>
        <taxon>Seminavis</taxon>
    </lineage>
</organism>
<dbReference type="GO" id="GO:0046872">
    <property type="term" value="F:metal ion binding"/>
    <property type="evidence" value="ECO:0007669"/>
    <property type="project" value="UniProtKB-KW"/>
</dbReference>
<feature type="domain" description="Globin" evidence="7">
    <location>
        <begin position="1"/>
        <end position="151"/>
    </location>
</feature>
<dbReference type="AlphaFoldDB" id="A0A9N8DZX8"/>
<keyword evidence="3 6" id="KW-0561">Oxygen transport</keyword>
<feature type="domain" description="Globin" evidence="7">
    <location>
        <begin position="153"/>
        <end position="305"/>
    </location>
</feature>
<evidence type="ECO:0000256" key="1">
    <source>
        <dbReference type="ARBA" id="ARBA00022448"/>
    </source>
</evidence>
<evidence type="ECO:0000313" key="8">
    <source>
        <dbReference type="EMBL" id="CAB9509104.1"/>
    </source>
</evidence>
<dbReference type="InterPro" id="IPR012292">
    <property type="entry name" value="Globin/Proto"/>
</dbReference>
<dbReference type="PANTHER" id="PTHR46458:SF1">
    <property type="entry name" value="GEO09476P1"/>
    <property type="match status" value="1"/>
</dbReference>
<keyword evidence="5" id="KW-0408">Iron</keyword>
<dbReference type="GO" id="GO:0005344">
    <property type="term" value="F:oxygen carrier activity"/>
    <property type="evidence" value="ECO:0007669"/>
    <property type="project" value="UniProtKB-KW"/>
</dbReference>
<proteinExistence type="inferred from homology"/>
<keyword evidence="4" id="KW-0479">Metal-binding</keyword>
<evidence type="ECO:0000256" key="2">
    <source>
        <dbReference type="ARBA" id="ARBA00022617"/>
    </source>
</evidence>
<dbReference type="InterPro" id="IPR044399">
    <property type="entry name" value="Mb-like_M"/>
</dbReference>
<reference evidence="8" key="1">
    <citation type="submission" date="2020-06" db="EMBL/GenBank/DDBJ databases">
        <authorList>
            <consortium name="Plant Systems Biology data submission"/>
        </authorList>
    </citation>
    <scope>NUCLEOTIDE SEQUENCE</scope>
    <source>
        <strain evidence="8">D6</strain>
    </source>
</reference>
<dbReference type="InterPro" id="IPR009050">
    <property type="entry name" value="Globin-like_sf"/>
</dbReference>